<dbReference type="AlphaFoldDB" id="A0A6G0WA11"/>
<evidence type="ECO:0000313" key="2">
    <source>
        <dbReference type="EMBL" id="KAF0723699.1"/>
    </source>
</evidence>
<reference evidence="2 3" key="1">
    <citation type="submission" date="2019-07" db="EMBL/GenBank/DDBJ databases">
        <title>Genomics analysis of Aphanomyces spp. identifies a new class of oomycete effector associated with host adaptation.</title>
        <authorList>
            <person name="Gaulin E."/>
        </authorList>
    </citation>
    <scope>NUCLEOTIDE SEQUENCE [LARGE SCALE GENOMIC DNA]</scope>
    <source>
        <strain evidence="2 3">ATCC 201684</strain>
    </source>
</reference>
<comment type="caution">
    <text evidence="2">The sequence shown here is derived from an EMBL/GenBank/DDBJ whole genome shotgun (WGS) entry which is preliminary data.</text>
</comment>
<keyword evidence="1" id="KW-0732">Signal</keyword>
<feature type="signal peptide" evidence="1">
    <location>
        <begin position="1"/>
        <end position="19"/>
    </location>
</feature>
<evidence type="ECO:0000256" key="1">
    <source>
        <dbReference type="SAM" id="SignalP"/>
    </source>
</evidence>
<name>A0A6G0WA11_9STRA</name>
<dbReference type="EMBL" id="VJMJ01000297">
    <property type="protein sequence ID" value="KAF0723699.1"/>
    <property type="molecule type" value="Genomic_DNA"/>
</dbReference>
<dbReference type="VEuPathDB" id="FungiDB:AeMF1_001116"/>
<protein>
    <recommendedName>
        <fullName evidence="4">RxLR effector protein</fullName>
    </recommendedName>
</protein>
<dbReference type="Proteomes" id="UP000481153">
    <property type="component" value="Unassembled WGS sequence"/>
</dbReference>
<evidence type="ECO:0008006" key="4">
    <source>
        <dbReference type="Google" id="ProtNLM"/>
    </source>
</evidence>
<gene>
    <name evidence="2" type="ORF">Ae201684_017474</name>
</gene>
<accession>A0A6G0WA11</accession>
<sequence length="122" mass="13318">MRSTSLLLVCLVLFTAVFASAGRHHQSNEVADASQYQQANELDGAQYRQTGARRQSFFKKAWKGIKKGAKKVGHAASKVGNAAMNALPAVQNAVYTGMQVVDTVNSFRGRGRYLRNDANDVE</sequence>
<evidence type="ECO:0000313" key="3">
    <source>
        <dbReference type="Proteomes" id="UP000481153"/>
    </source>
</evidence>
<keyword evidence="3" id="KW-1185">Reference proteome</keyword>
<proteinExistence type="predicted"/>
<organism evidence="2 3">
    <name type="scientific">Aphanomyces euteiches</name>
    <dbReference type="NCBI Taxonomy" id="100861"/>
    <lineage>
        <taxon>Eukaryota</taxon>
        <taxon>Sar</taxon>
        <taxon>Stramenopiles</taxon>
        <taxon>Oomycota</taxon>
        <taxon>Saprolegniomycetes</taxon>
        <taxon>Saprolegniales</taxon>
        <taxon>Verrucalvaceae</taxon>
        <taxon>Aphanomyces</taxon>
    </lineage>
</organism>
<feature type="chain" id="PRO_5026271403" description="RxLR effector protein" evidence="1">
    <location>
        <begin position="20"/>
        <end position="122"/>
    </location>
</feature>